<dbReference type="Gene3D" id="3.40.50.1820">
    <property type="entry name" value="alpha/beta hydrolase"/>
    <property type="match status" value="1"/>
</dbReference>
<keyword evidence="2" id="KW-0812">Transmembrane</keyword>
<keyword evidence="2" id="KW-0472">Membrane</keyword>
<dbReference type="OrthoDB" id="641022at2"/>
<keyword evidence="2" id="KW-1133">Transmembrane helix</keyword>
<evidence type="ECO:0000313" key="4">
    <source>
        <dbReference type="EMBL" id="RUS66465.1"/>
    </source>
</evidence>
<dbReference type="Pfam" id="PF06057">
    <property type="entry name" value="VirJ"/>
    <property type="match status" value="1"/>
</dbReference>
<proteinExistence type="predicted"/>
<feature type="transmembrane region" description="Helical" evidence="2">
    <location>
        <begin position="28"/>
        <end position="50"/>
    </location>
</feature>
<feature type="domain" description="Bacterial virulence" evidence="3">
    <location>
        <begin position="264"/>
        <end position="452"/>
    </location>
</feature>
<evidence type="ECO:0000256" key="2">
    <source>
        <dbReference type="SAM" id="Phobius"/>
    </source>
</evidence>
<feature type="region of interest" description="Disordered" evidence="1">
    <location>
        <begin position="1"/>
        <end position="21"/>
    </location>
</feature>
<accession>A0A433SCK0</accession>
<dbReference type="InterPro" id="IPR029058">
    <property type="entry name" value="AB_hydrolase_fold"/>
</dbReference>
<dbReference type="EMBL" id="PQSP01000004">
    <property type="protein sequence ID" value="RUS66465.1"/>
    <property type="molecule type" value="Genomic_DNA"/>
</dbReference>
<gene>
    <name evidence="4" type="ORF">CUZ56_01744</name>
</gene>
<dbReference type="AlphaFoldDB" id="A0A433SCK0"/>
<name>A0A433SCK0_9BURK</name>
<dbReference type="RefSeq" id="WP_126979957.1">
    <property type="nucleotide sequence ID" value="NZ_PQSP01000004.1"/>
</dbReference>
<organism evidence="4 5">
    <name type="scientific">Saezia sanguinis</name>
    <dbReference type="NCBI Taxonomy" id="1965230"/>
    <lineage>
        <taxon>Bacteria</taxon>
        <taxon>Pseudomonadati</taxon>
        <taxon>Pseudomonadota</taxon>
        <taxon>Betaproteobacteria</taxon>
        <taxon>Burkholderiales</taxon>
        <taxon>Saeziaceae</taxon>
        <taxon>Saezia</taxon>
    </lineage>
</organism>
<keyword evidence="5" id="KW-1185">Reference proteome</keyword>
<protein>
    <recommendedName>
        <fullName evidence="3">Bacterial virulence domain-containing protein</fullName>
    </recommendedName>
</protein>
<evidence type="ECO:0000256" key="1">
    <source>
        <dbReference type="SAM" id="MobiDB-lite"/>
    </source>
</evidence>
<comment type="caution">
    <text evidence="4">The sequence shown here is derived from an EMBL/GenBank/DDBJ whole genome shotgun (WGS) entry which is preliminary data.</text>
</comment>
<dbReference type="SUPFAM" id="SSF53474">
    <property type="entry name" value="alpha/beta-Hydrolases"/>
    <property type="match status" value="1"/>
</dbReference>
<dbReference type="PIRSF" id="PIRSF029063">
    <property type="entry name" value="IV_sec_VirJ"/>
    <property type="match status" value="1"/>
</dbReference>
<dbReference type="InterPro" id="IPR010333">
    <property type="entry name" value="VirJ"/>
</dbReference>
<evidence type="ECO:0000313" key="5">
    <source>
        <dbReference type="Proteomes" id="UP000286947"/>
    </source>
</evidence>
<reference evidence="4 5" key="1">
    <citation type="submission" date="2018-01" db="EMBL/GenBank/DDBJ databases">
        <title>Saezia sanguinis gen. nov., sp. nov., in the order Burkholderiales isolated from human blood.</title>
        <authorList>
            <person name="Medina-Pascual M.J."/>
            <person name="Valdezate S."/>
            <person name="Monzon S."/>
            <person name="Cuesta I."/>
            <person name="Carrasco G."/>
            <person name="Villalon P."/>
            <person name="Saez-Nieto J.A."/>
        </authorList>
    </citation>
    <scope>NUCLEOTIDE SEQUENCE [LARGE SCALE GENOMIC DNA]</scope>
    <source>
        <strain evidence="4 5">CNM695-12</strain>
    </source>
</reference>
<dbReference type="InterPro" id="IPR011225">
    <property type="entry name" value="IV_sec_VirJ"/>
</dbReference>
<evidence type="ECO:0000259" key="3">
    <source>
        <dbReference type="Pfam" id="PF06057"/>
    </source>
</evidence>
<dbReference type="Proteomes" id="UP000286947">
    <property type="component" value="Unassembled WGS sequence"/>
</dbReference>
<sequence>MTPHHTRPQNLQSPQAPQHQPPSRRRRWLLIVLLAVIFICMAVAIAWWLLQRTPKACVQTTTLADGSTLLIAHPQGEPAAYSIIAATEAQHLDPNQLLQLARQTDAQLVQFVLKPQGSCSDQQTRLQAATDALDNPPDIVVGLDNGAALAYRWLAQQQDDDARALSIGFNVKQPDCDQPLPAEAPHGHWEIIWNNDPESDTGLFVRQMQHTQTHTTIGQYMAGSTLLLNTHLAAVLDDQQQGFPVVELPAPADSPDGHYAPYADTVTLYYSGDGGWRDLDKVSGEYMAAHGYPVVGVDTLKLFWQHRSPERSAQDLAELMQTYRDKWGAKRFILAGYSFGADIMPALYNRLSPQDQASIGAIVLLAFSRSANFEIAVSGWLGQDADETLTGPEMQQLPADKVLCIYGSEEREDSGCLQPQAVGQAIEIPGDHHFDKNYEHLAQLIMQGIDKRMPPATITATTPRAAP</sequence>